<dbReference type="EMBL" id="QGNW01000486">
    <property type="protein sequence ID" value="RVW69692.1"/>
    <property type="molecule type" value="Genomic_DNA"/>
</dbReference>
<accession>A0A438GBU8</accession>
<evidence type="ECO:0000313" key="2">
    <source>
        <dbReference type="Proteomes" id="UP000288805"/>
    </source>
</evidence>
<sequence>MGSIDQVLQFSVKSTPAFVAITCLNSLHS</sequence>
<proteinExistence type="predicted"/>
<name>A0A438GBU8_VITVI</name>
<comment type="caution">
    <text evidence="1">The sequence shown here is derived from an EMBL/GenBank/DDBJ whole genome shotgun (WGS) entry which is preliminary data.</text>
</comment>
<dbReference type="Proteomes" id="UP000288805">
    <property type="component" value="Unassembled WGS sequence"/>
</dbReference>
<gene>
    <name evidence="1" type="ORF">CK203_062075</name>
</gene>
<reference evidence="1 2" key="1">
    <citation type="journal article" date="2018" name="PLoS Genet.">
        <title>Population sequencing reveals clonal diversity and ancestral inbreeding in the grapevine cultivar Chardonnay.</title>
        <authorList>
            <person name="Roach M.J."/>
            <person name="Johnson D.L."/>
            <person name="Bohlmann J."/>
            <person name="van Vuuren H.J."/>
            <person name="Jones S.J."/>
            <person name="Pretorius I.S."/>
            <person name="Schmidt S.A."/>
            <person name="Borneman A.R."/>
        </authorList>
    </citation>
    <scope>NUCLEOTIDE SEQUENCE [LARGE SCALE GENOMIC DNA]</scope>
    <source>
        <strain evidence="2">cv. Chardonnay</strain>
        <tissue evidence="1">Leaf</tissue>
    </source>
</reference>
<evidence type="ECO:0000313" key="1">
    <source>
        <dbReference type="EMBL" id="RVW69692.1"/>
    </source>
</evidence>
<dbReference type="AlphaFoldDB" id="A0A438GBU8"/>
<protein>
    <submittedName>
        <fullName evidence="1">Uncharacterized protein</fullName>
    </submittedName>
</protein>
<organism evidence="1 2">
    <name type="scientific">Vitis vinifera</name>
    <name type="common">Grape</name>
    <dbReference type="NCBI Taxonomy" id="29760"/>
    <lineage>
        <taxon>Eukaryota</taxon>
        <taxon>Viridiplantae</taxon>
        <taxon>Streptophyta</taxon>
        <taxon>Embryophyta</taxon>
        <taxon>Tracheophyta</taxon>
        <taxon>Spermatophyta</taxon>
        <taxon>Magnoliopsida</taxon>
        <taxon>eudicotyledons</taxon>
        <taxon>Gunneridae</taxon>
        <taxon>Pentapetalae</taxon>
        <taxon>rosids</taxon>
        <taxon>Vitales</taxon>
        <taxon>Vitaceae</taxon>
        <taxon>Viteae</taxon>
        <taxon>Vitis</taxon>
    </lineage>
</organism>